<dbReference type="Gramene" id="GBG87840">
    <property type="protein sequence ID" value="GBG87840"/>
    <property type="gene ID" value="CBR_g45996"/>
</dbReference>
<name>A0A388LZU2_CHABU</name>
<sequence>MEDDMSQLSPLWNNFQVRVPEEGKHWMDRPITVEELKGTVKAMARGKASGDDGLPIEFFACCWQDLAEDLVTMFNEILTGGKLGQSMTRGVISLLFKKGDRSEVRNWCPISLLNVVSKLLAKTLATRLRNRLPGLVKRDQGAFVQGRSIFEDMVTAIEALELIERDNAGVAVLLLDLEKAYNRVALEDCSSAQEALLQEKLKKRVTSWGKARHLSLIGRAPAITASAFALLWYVTVIQKFSPTMLRTVKAVARRFIWKSDGDPGRGYMSKVAWDTICAPKEEGGLSLLDPGAQNKYLLARWVVKVAEADSDGDWILLAEALLASEWKLTRPSDVWVAIMTKTFAGKRPNSRFWWDVLAVWKQARPTERLAPKSKEDVRCQPLFENDRITDVEGAPFTLERKPGTFGLSWLQKGISLVGDLWDANTNQWKSDRLLRQVLGQLPLKEERAQMLRAAIPEEWKLLLGPAGIDPPGTWYKWDNGEEEWYCRLESWFDDGSGRCWLET</sequence>
<gene>
    <name evidence="1" type="ORF">CBR_g45996</name>
</gene>
<comment type="caution">
    <text evidence="1">The sequence shown here is derived from an EMBL/GenBank/DDBJ whole genome shotgun (WGS) entry which is preliminary data.</text>
</comment>
<evidence type="ECO:0000313" key="2">
    <source>
        <dbReference type="Proteomes" id="UP000265515"/>
    </source>
</evidence>
<dbReference type="STRING" id="69332.A0A388LZU2"/>
<accession>A0A388LZU2</accession>
<proteinExistence type="predicted"/>
<evidence type="ECO:0000313" key="1">
    <source>
        <dbReference type="EMBL" id="GBG87840.1"/>
    </source>
</evidence>
<dbReference type="PANTHER" id="PTHR19446">
    <property type="entry name" value="REVERSE TRANSCRIPTASES"/>
    <property type="match status" value="1"/>
</dbReference>
<protein>
    <submittedName>
        <fullName evidence="1">Uncharacterized protein</fullName>
    </submittedName>
</protein>
<dbReference type="OrthoDB" id="1938551at2759"/>
<reference evidence="1 2" key="1">
    <citation type="journal article" date="2018" name="Cell">
        <title>The Chara Genome: Secondary Complexity and Implications for Plant Terrestrialization.</title>
        <authorList>
            <person name="Nishiyama T."/>
            <person name="Sakayama H."/>
            <person name="Vries J.D."/>
            <person name="Buschmann H."/>
            <person name="Saint-Marcoux D."/>
            <person name="Ullrich K.K."/>
            <person name="Haas F.B."/>
            <person name="Vanderstraeten L."/>
            <person name="Becker D."/>
            <person name="Lang D."/>
            <person name="Vosolsobe S."/>
            <person name="Rombauts S."/>
            <person name="Wilhelmsson P.K.I."/>
            <person name="Janitza P."/>
            <person name="Kern R."/>
            <person name="Heyl A."/>
            <person name="Rumpler F."/>
            <person name="Villalobos L.I.A.C."/>
            <person name="Clay J.M."/>
            <person name="Skokan R."/>
            <person name="Toyoda A."/>
            <person name="Suzuki Y."/>
            <person name="Kagoshima H."/>
            <person name="Schijlen E."/>
            <person name="Tajeshwar N."/>
            <person name="Catarino B."/>
            <person name="Hetherington A.J."/>
            <person name="Saltykova A."/>
            <person name="Bonnot C."/>
            <person name="Breuninger H."/>
            <person name="Symeonidi A."/>
            <person name="Radhakrishnan G.V."/>
            <person name="Van Nieuwerburgh F."/>
            <person name="Deforce D."/>
            <person name="Chang C."/>
            <person name="Karol K.G."/>
            <person name="Hedrich R."/>
            <person name="Ulvskov P."/>
            <person name="Glockner G."/>
            <person name="Delwiche C.F."/>
            <person name="Petrasek J."/>
            <person name="Van de Peer Y."/>
            <person name="Friml J."/>
            <person name="Beilby M."/>
            <person name="Dolan L."/>
            <person name="Kohara Y."/>
            <person name="Sugano S."/>
            <person name="Fujiyama A."/>
            <person name="Delaux P.-M."/>
            <person name="Quint M."/>
            <person name="TheiBen G."/>
            <person name="Hagemann M."/>
            <person name="Harholt J."/>
            <person name="Dunand C."/>
            <person name="Zachgo S."/>
            <person name="Langdale J."/>
            <person name="Maumus F."/>
            <person name="Straeten D.V.D."/>
            <person name="Gould S.B."/>
            <person name="Rensing S.A."/>
        </authorList>
    </citation>
    <scope>NUCLEOTIDE SEQUENCE [LARGE SCALE GENOMIC DNA]</scope>
    <source>
        <strain evidence="1 2">S276</strain>
    </source>
</reference>
<dbReference type="AlphaFoldDB" id="A0A388LZU2"/>
<keyword evidence="2" id="KW-1185">Reference proteome</keyword>
<dbReference type="EMBL" id="BFEA01000635">
    <property type="protein sequence ID" value="GBG87840.1"/>
    <property type="molecule type" value="Genomic_DNA"/>
</dbReference>
<dbReference type="OMA" id="DTICAPK"/>
<organism evidence="1 2">
    <name type="scientific">Chara braunii</name>
    <name type="common">Braun's stonewort</name>
    <dbReference type="NCBI Taxonomy" id="69332"/>
    <lineage>
        <taxon>Eukaryota</taxon>
        <taxon>Viridiplantae</taxon>
        <taxon>Streptophyta</taxon>
        <taxon>Charophyceae</taxon>
        <taxon>Charales</taxon>
        <taxon>Characeae</taxon>
        <taxon>Chara</taxon>
    </lineage>
</organism>
<dbReference type="Proteomes" id="UP000265515">
    <property type="component" value="Unassembled WGS sequence"/>
</dbReference>